<dbReference type="OrthoDB" id="16007at10239"/>
<proteinExistence type="predicted"/>
<dbReference type="KEGG" id="vg:26382479"/>
<sequence>MDEQEFRSDLANLTATILKGEWPDPEARLGDVIAHMAKENLLLTRKKTSVPGLRGAFELSSEARDYLNALQTEKFTHCRLCYHMNSNNTCQFHKKYMFNKPSSQPDNTASSEYVDFLNSEMGIISYVELYYTYLSLDFWKLTAKFLFRDLTGFDSVKSLLEYYSYNCDDSADKTNVETMDTE</sequence>
<dbReference type="Pfam" id="PF06851">
    <property type="entry name" value="DUF1247"/>
    <property type="match status" value="1"/>
</dbReference>
<dbReference type="Proteomes" id="UP000201917">
    <property type="component" value="Segment"/>
</dbReference>
<keyword evidence="2" id="KW-1185">Reference proteome</keyword>
<dbReference type="EMBL" id="KJ676450">
    <property type="protein sequence ID" value="AIU41263.1"/>
    <property type="molecule type" value="Genomic_DNA"/>
</dbReference>
<name>A0A097P8W2_9ABAC</name>
<reference evidence="1 2" key="1">
    <citation type="journal article" date="2014" name="PLoS ONE">
        <title>Genomic Sequencing and Analysis of Sucra jujuba Nucleopolyhedrovirus.</title>
        <authorList>
            <person name="Liu X."/>
            <person name="Yin F."/>
            <person name="Zhu Z."/>
            <person name="Hou D."/>
            <person name="Wang J."/>
            <person name="Zhang L."/>
            <person name="Wang M."/>
            <person name="Wang H."/>
            <person name="Hu Z."/>
            <person name="Deng F."/>
        </authorList>
    </citation>
    <scope>NUCLEOTIDE SEQUENCE [LARGE SCALE GENOMIC DNA]</scope>
    <source>
        <strain evidence="1">473</strain>
    </source>
</reference>
<evidence type="ECO:0000313" key="2">
    <source>
        <dbReference type="Proteomes" id="UP000201917"/>
    </source>
</evidence>
<evidence type="ECO:0000313" key="1">
    <source>
        <dbReference type="EMBL" id="AIU41263.1"/>
    </source>
</evidence>
<accession>A0A097P8W2</accession>
<organism evidence="1 2">
    <name type="scientific">Sucra jujuba nucleopolyhedrovirus</name>
    <dbReference type="NCBI Taxonomy" id="1563660"/>
    <lineage>
        <taxon>Viruses</taxon>
        <taxon>Viruses incertae sedis</taxon>
        <taxon>Naldaviricetes</taxon>
        <taxon>Lefavirales</taxon>
        <taxon>Baculoviridae</taxon>
        <taxon>Alphabaculovirus</taxon>
        <taxon>Alphabaculovirus sujujubae</taxon>
    </lineage>
</organism>
<dbReference type="RefSeq" id="YP_009186715.1">
    <property type="nucleotide sequence ID" value="NC_028636.1"/>
</dbReference>
<dbReference type="GeneID" id="26382479"/>
<dbReference type="InterPro" id="IPR009657">
    <property type="entry name" value="Protein_Ac34"/>
</dbReference>
<protein>
    <submittedName>
        <fullName evidence="1">Ac34</fullName>
    </submittedName>
</protein>